<dbReference type="RefSeq" id="WP_338001716.1">
    <property type="nucleotide sequence ID" value="NZ_JAOPKA010000001.1"/>
</dbReference>
<dbReference type="PANTHER" id="PTHR47816:SF4">
    <property type="entry name" value="RIBOSOMAL RNA SMALL SUBUNIT METHYLTRANSFERASE C"/>
    <property type="match status" value="1"/>
</dbReference>
<accession>A0AAP3E0A7</accession>
<reference evidence="4 6" key="1">
    <citation type="submission" date="2022-09" db="EMBL/GenBank/DDBJ databases">
        <title>Enrichment on poylsaccharides allowed isolation of novel metabolic and taxonomic groups of Haloarchaea.</title>
        <authorList>
            <person name="Sorokin D.Y."/>
            <person name="Elcheninov A.G."/>
            <person name="Khizhniak T.V."/>
            <person name="Kolganova T.V."/>
            <person name="Kublanov I.V."/>
        </authorList>
    </citation>
    <scope>NUCLEOTIDE SEQUENCE</scope>
    <source>
        <strain evidence="5 6">AArc-m2/3/4</strain>
        <strain evidence="4">AArc-xg1-1</strain>
    </source>
</reference>
<keyword evidence="6" id="KW-1185">Reference proteome</keyword>
<dbReference type="InterPro" id="IPR029063">
    <property type="entry name" value="SAM-dependent_MTases_sf"/>
</dbReference>
<feature type="domain" description="Methyltransferase small" evidence="3">
    <location>
        <begin position="31"/>
        <end position="194"/>
    </location>
</feature>
<dbReference type="CDD" id="cd02440">
    <property type="entry name" value="AdoMet_MTases"/>
    <property type="match status" value="1"/>
</dbReference>
<dbReference type="Pfam" id="PF05175">
    <property type="entry name" value="MTS"/>
    <property type="match status" value="2"/>
</dbReference>
<dbReference type="Proteomes" id="UP001321018">
    <property type="component" value="Unassembled WGS sequence"/>
</dbReference>
<dbReference type="InterPro" id="IPR046977">
    <property type="entry name" value="RsmC/RlmG"/>
</dbReference>
<dbReference type="EMBL" id="JAOPKB010000004">
    <property type="protein sequence ID" value="MCU4973062.1"/>
    <property type="molecule type" value="Genomic_DNA"/>
</dbReference>
<dbReference type="PANTHER" id="PTHR47816">
    <property type="entry name" value="RIBOSOMAL RNA SMALL SUBUNIT METHYLTRANSFERASE C"/>
    <property type="match status" value="1"/>
</dbReference>
<dbReference type="GO" id="GO:0008757">
    <property type="term" value="F:S-adenosylmethionine-dependent methyltransferase activity"/>
    <property type="evidence" value="ECO:0007669"/>
    <property type="project" value="InterPro"/>
</dbReference>
<sequence>MTTPSNAGEGEDETEYDLALEARVADARSTYRFRTADGVHSKRAFRDSELLLLEALWDVDHDLGDLCCPEANYGTVGVVLAAIADSVEMTESSARAAALCRRNARANDVAASVSLVAELSTLSRSFDTIAYAPKPYTPLSIGSQRLVGALSRLRPGGRLYLAASNRCGLSRYESRLAELTANVERVAQRDGVSLLEATCPETVDRPTYVTPRTLTPTVDGTSLSLVTVPGLFAASGLDDGTRLLLETCEIDDGERVLDLCCGYGPIGVYAAKTADCEVWLADDDRVATRCAERSLRESGVDGTVVTADCLAGVFDRSFDRVLCNPPTHAGSDVLSDLLAGIARVLEPNGRLTLVHHRELDLGQYLTHVGRPTTSRVGEAHVVIDVMSDR</sequence>
<dbReference type="Proteomes" id="UP001320972">
    <property type="component" value="Unassembled WGS sequence"/>
</dbReference>
<keyword evidence="2" id="KW-0808">Transferase</keyword>
<evidence type="ECO:0000256" key="1">
    <source>
        <dbReference type="ARBA" id="ARBA00022603"/>
    </source>
</evidence>
<name>A0AAP3E0A7_9EURY</name>
<dbReference type="SUPFAM" id="SSF53335">
    <property type="entry name" value="S-adenosyl-L-methionine-dependent methyltransferases"/>
    <property type="match status" value="2"/>
</dbReference>
<gene>
    <name evidence="5" type="ORF">OB955_09940</name>
    <name evidence="4" type="ORF">OB960_00340</name>
</gene>
<evidence type="ECO:0000313" key="6">
    <source>
        <dbReference type="Proteomes" id="UP001320972"/>
    </source>
</evidence>
<protein>
    <submittedName>
        <fullName evidence="4">Methyltransferase</fullName>
    </submittedName>
</protein>
<dbReference type="Gene3D" id="3.40.50.150">
    <property type="entry name" value="Vaccinia Virus protein VP39"/>
    <property type="match status" value="2"/>
</dbReference>
<feature type="domain" description="Methyltransferase small" evidence="3">
    <location>
        <begin position="224"/>
        <end position="367"/>
    </location>
</feature>
<dbReference type="InterPro" id="IPR007848">
    <property type="entry name" value="Small_mtfrase_dom"/>
</dbReference>
<evidence type="ECO:0000313" key="5">
    <source>
        <dbReference type="EMBL" id="MCU4973062.1"/>
    </source>
</evidence>
<evidence type="ECO:0000256" key="2">
    <source>
        <dbReference type="ARBA" id="ARBA00022679"/>
    </source>
</evidence>
<keyword evidence="1 4" id="KW-0489">Methyltransferase</keyword>
<evidence type="ECO:0000313" key="4">
    <source>
        <dbReference type="EMBL" id="MCU4739849.1"/>
    </source>
</evidence>
<dbReference type="AlphaFoldDB" id="A0AAP3E0A7"/>
<dbReference type="EMBL" id="JAOPKA010000001">
    <property type="protein sequence ID" value="MCU4739849.1"/>
    <property type="molecule type" value="Genomic_DNA"/>
</dbReference>
<proteinExistence type="predicted"/>
<dbReference type="GO" id="GO:0032259">
    <property type="term" value="P:methylation"/>
    <property type="evidence" value="ECO:0007669"/>
    <property type="project" value="UniProtKB-KW"/>
</dbReference>
<evidence type="ECO:0000313" key="7">
    <source>
        <dbReference type="Proteomes" id="UP001321018"/>
    </source>
</evidence>
<evidence type="ECO:0000259" key="3">
    <source>
        <dbReference type="Pfam" id="PF05175"/>
    </source>
</evidence>
<organism evidence="4 7">
    <name type="scientific">Natronoglomus mannanivorans</name>
    <dbReference type="NCBI Taxonomy" id="2979990"/>
    <lineage>
        <taxon>Archaea</taxon>
        <taxon>Methanobacteriati</taxon>
        <taxon>Methanobacteriota</taxon>
        <taxon>Stenosarchaea group</taxon>
        <taxon>Halobacteria</taxon>
        <taxon>Halobacteriales</taxon>
        <taxon>Natrialbaceae</taxon>
        <taxon>Natronoglomus</taxon>
    </lineage>
</organism>
<comment type="caution">
    <text evidence="4">The sequence shown here is derived from an EMBL/GenBank/DDBJ whole genome shotgun (WGS) entry which is preliminary data.</text>
</comment>